<feature type="transmembrane region" description="Helical" evidence="1">
    <location>
        <begin position="146"/>
        <end position="165"/>
    </location>
</feature>
<keyword evidence="1" id="KW-1133">Transmembrane helix</keyword>
<proteinExistence type="predicted"/>
<evidence type="ECO:0000313" key="2">
    <source>
        <dbReference type="EMBL" id="HGZ12156.1"/>
    </source>
</evidence>
<feature type="transmembrane region" description="Helical" evidence="1">
    <location>
        <begin position="38"/>
        <end position="55"/>
    </location>
</feature>
<reference evidence="2" key="1">
    <citation type="journal article" date="2020" name="mSystems">
        <title>Genome- and Community-Level Interaction Insights into Carbon Utilization and Element Cycling Functions of Hydrothermarchaeota in Hydrothermal Sediment.</title>
        <authorList>
            <person name="Zhou Z."/>
            <person name="Liu Y."/>
            <person name="Xu W."/>
            <person name="Pan J."/>
            <person name="Luo Z.H."/>
            <person name="Li M."/>
        </authorList>
    </citation>
    <scope>NUCLEOTIDE SEQUENCE [LARGE SCALE GENOMIC DNA]</scope>
    <source>
        <strain evidence="2">SpSt-853</strain>
    </source>
</reference>
<evidence type="ECO:0008006" key="3">
    <source>
        <dbReference type="Google" id="ProtNLM"/>
    </source>
</evidence>
<organism evidence="2">
    <name type="scientific">Desulfobacca acetoxidans</name>
    <dbReference type="NCBI Taxonomy" id="60893"/>
    <lineage>
        <taxon>Bacteria</taxon>
        <taxon>Pseudomonadati</taxon>
        <taxon>Thermodesulfobacteriota</taxon>
        <taxon>Desulfobaccia</taxon>
        <taxon>Desulfobaccales</taxon>
        <taxon>Desulfobaccaceae</taxon>
        <taxon>Desulfobacca</taxon>
    </lineage>
</organism>
<keyword evidence="1" id="KW-0472">Membrane</keyword>
<name>A0A7C5EML1_9BACT</name>
<feature type="transmembrane region" description="Helical" evidence="1">
    <location>
        <begin position="239"/>
        <end position="259"/>
    </location>
</feature>
<gene>
    <name evidence="2" type="ORF">ENW48_08055</name>
</gene>
<comment type="caution">
    <text evidence="2">The sequence shown here is derived from an EMBL/GenBank/DDBJ whole genome shotgun (WGS) entry which is preliminary data.</text>
</comment>
<dbReference type="AlphaFoldDB" id="A0A7C5EML1"/>
<keyword evidence="1" id="KW-0812">Transmembrane</keyword>
<feature type="transmembrane region" description="Helical" evidence="1">
    <location>
        <begin position="280"/>
        <end position="304"/>
    </location>
</feature>
<evidence type="ECO:0000256" key="1">
    <source>
        <dbReference type="SAM" id="Phobius"/>
    </source>
</evidence>
<protein>
    <recommendedName>
        <fullName evidence="3">Lycopene cyclase domain-containing protein</fullName>
    </recommendedName>
</protein>
<feature type="transmembrane region" description="Helical" evidence="1">
    <location>
        <begin position="67"/>
        <end position="84"/>
    </location>
</feature>
<dbReference type="EMBL" id="DTKJ01000055">
    <property type="protein sequence ID" value="HGZ12156.1"/>
    <property type="molecule type" value="Genomic_DNA"/>
</dbReference>
<accession>A0A7C5EML1</accession>
<feature type="transmembrane region" description="Helical" evidence="1">
    <location>
        <begin position="104"/>
        <end position="125"/>
    </location>
</feature>
<sequence length="309" mass="36349">MARFLPRVQMVLAVAVWYVALWGRLLLAEPFTSWLYHFAWWPLLLLLDGILWRRRGWSGIWHRPGEFLRLACYSVTAWLIFELFNLRLLNWRYINLEPRLWLRWPGYVLAFATVLPGILFTAEVLKAKGVGNIPRGQPCRFAPWPLVWLGLGVVFLVLPLMVPGYAFPLVWLAFFFLLDPLVDLLTGDSLTRRFWAGERQEPFCLLLAGLVCGFWWELWNFPARSKWIYTLPFFNFGRIFEMPVLGYLGFLPFALECAVMYEFFRILEQRLALNPWGQRCFYGVQFLFWIIMFAALDAVTVISFQGQVQ</sequence>
<feature type="transmembrane region" description="Helical" evidence="1">
    <location>
        <begin position="202"/>
        <end position="219"/>
    </location>
</feature>